<feature type="chain" id="PRO_5014954173" evidence="1">
    <location>
        <begin position="21"/>
        <end position="132"/>
    </location>
</feature>
<sequence length="132" mass="15061">MRLELECLLQLLLFLPQIATDRRRSASQTGLEFRMPLYDAVNTPQIMRSTIRVYDDDDAGARLTTTTTTCWAWNVDYAITERPVFVAYVCFFLRPHDDGRRVDDGDNSLEISRTVAANFRSVSPIVVAPEMV</sequence>
<name>A0A2M4C6U9_9DIPT</name>
<evidence type="ECO:0000313" key="2">
    <source>
        <dbReference type="EMBL" id="MBW61044.1"/>
    </source>
</evidence>
<proteinExistence type="predicted"/>
<reference evidence="2" key="1">
    <citation type="submission" date="2018-01" db="EMBL/GenBank/DDBJ databases">
        <title>An insight into the sialome of Amazonian anophelines.</title>
        <authorList>
            <person name="Ribeiro J.M."/>
            <person name="Scarpassa V."/>
            <person name="Calvo E."/>
        </authorList>
    </citation>
    <scope>NUCLEOTIDE SEQUENCE</scope>
    <source>
        <tissue evidence="2">Salivary glands</tissue>
    </source>
</reference>
<dbReference type="AlphaFoldDB" id="A0A2M4C6U9"/>
<protein>
    <submittedName>
        <fullName evidence="2">Putative secreted protein</fullName>
    </submittedName>
</protein>
<evidence type="ECO:0000256" key="1">
    <source>
        <dbReference type="SAM" id="SignalP"/>
    </source>
</evidence>
<keyword evidence="1" id="KW-0732">Signal</keyword>
<accession>A0A2M4C6U9</accession>
<dbReference type="EMBL" id="GGFJ01011903">
    <property type="protein sequence ID" value="MBW61044.1"/>
    <property type="molecule type" value="Transcribed_RNA"/>
</dbReference>
<feature type="signal peptide" evidence="1">
    <location>
        <begin position="1"/>
        <end position="20"/>
    </location>
</feature>
<organism evidence="2">
    <name type="scientific">Anopheles marajoara</name>
    <dbReference type="NCBI Taxonomy" id="58244"/>
    <lineage>
        <taxon>Eukaryota</taxon>
        <taxon>Metazoa</taxon>
        <taxon>Ecdysozoa</taxon>
        <taxon>Arthropoda</taxon>
        <taxon>Hexapoda</taxon>
        <taxon>Insecta</taxon>
        <taxon>Pterygota</taxon>
        <taxon>Neoptera</taxon>
        <taxon>Endopterygota</taxon>
        <taxon>Diptera</taxon>
        <taxon>Nematocera</taxon>
        <taxon>Culicoidea</taxon>
        <taxon>Culicidae</taxon>
        <taxon>Anophelinae</taxon>
        <taxon>Anopheles</taxon>
    </lineage>
</organism>